<accession>A0ABP9FMJ1</accession>
<dbReference type="InterPro" id="IPR033922">
    <property type="entry name" value="NAD_bind_Glu_DH"/>
</dbReference>
<evidence type="ECO:0000256" key="2">
    <source>
        <dbReference type="ARBA" id="ARBA00023002"/>
    </source>
</evidence>
<dbReference type="CDD" id="cd01076">
    <property type="entry name" value="NAD_bind_1_Glu_DH"/>
    <property type="match status" value="1"/>
</dbReference>
<dbReference type="InterPro" id="IPR036291">
    <property type="entry name" value="NAD(P)-bd_dom_sf"/>
</dbReference>
<name>A0ABP9FMJ1_9SPHI</name>
<sequence>MSDNSLLDQNTHFFGDVCKNFDYAAKFTKHDAGLLDQIRSCNSVYRFRFPIRRGNGFEVIDAWRVEHSHHQSPTKGGIRYSEFVNEDEVMALAALMTYKCAIVNVPFGGAKGGIRINPKSYSVQELENITRRYTVELIKKNFIGPSIDVPAPDYGTGEREMSWIADTYATMNPGQLDAMGSVTGKPIALHGIQGRREATGRGVAISIRECVGVAEDMQKLGLPTGISGKRIIVQGLGNVGFYTAKFLQEYGGVIVGICEFEGAIYNADGLDVEAVFQHRKATGSILGYAGAKQEFKNSGEGLEQPCDILVPAALENQITAENADRIQAKIIAEGANGPTTPEAEAIFYAKGGIIIPDMYANAGGVTVSYFEWLKNLSHVAFGRINRRFEENNNLNLVNMVEGITGISLTPAQRATIVKGSSELELVNSGLEDTMIRSYHEIRETYKLEKIDTLRTAAFVGAINKIAVSYQNLGVWP</sequence>
<dbReference type="PROSITE" id="PS00074">
    <property type="entry name" value="GLFV_DEHYDROGENASE"/>
    <property type="match status" value="1"/>
</dbReference>
<dbReference type="Pfam" id="PF02812">
    <property type="entry name" value="ELFV_dehydrog_N"/>
    <property type="match status" value="1"/>
</dbReference>
<evidence type="ECO:0000313" key="7">
    <source>
        <dbReference type="Proteomes" id="UP001501436"/>
    </source>
</evidence>
<dbReference type="Proteomes" id="UP001501436">
    <property type="component" value="Unassembled WGS sequence"/>
</dbReference>
<dbReference type="SMART" id="SM00839">
    <property type="entry name" value="ELFV_dehydrog"/>
    <property type="match status" value="1"/>
</dbReference>
<dbReference type="PIRSF" id="PIRSF000185">
    <property type="entry name" value="Glu_DH"/>
    <property type="match status" value="1"/>
</dbReference>
<evidence type="ECO:0000256" key="3">
    <source>
        <dbReference type="PIRNR" id="PIRNR000185"/>
    </source>
</evidence>
<dbReference type="SUPFAM" id="SSF51735">
    <property type="entry name" value="NAD(P)-binding Rossmann-fold domains"/>
    <property type="match status" value="1"/>
</dbReference>
<gene>
    <name evidence="6" type="ORF">GCM10023313_10300</name>
</gene>
<dbReference type="PRINTS" id="PR00082">
    <property type="entry name" value="GLFDHDRGNASE"/>
</dbReference>
<dbReference type="SUPFAM" id="SSF53223">
    <property type="entry name" value="Aminoacid dehydrogenase-like, N-terminal domain"/>
    <property type="match status" value="1"/>
</dbReference>
<comment type="caution">
    <text evidence="6">The sequence shown here is derived from an EMBL/GenBank/DDBJ whole genome shotgun (WGS) entry which is preliminary data.</text>
</comment>
<comment type="similarity">
    <text evidence="1 3 4">Belongs to the Glu/Leu/Phe/Val dehydrogenases family.</text>
</comment>
<evidence type="ECO:0000313" key="6">
    <source>
        <dbReference type="EMBL" id="GAA4909188.1"/>
    </source>
</evidence>
<dbReference type="PANTHER" id="PTHR11606">
    <property type="entry name" value="GLUTAMATE DEHYDROGENASE"/>
    <property type="match status" value="1"/>
</dbReference>
<dbReference type="InterPro" id="IPR006096">
    <property type="entry name" value="Glu/Leu/Phe/Val/Trp_DH_C"/>
</dbReference>
<dbReference type="RefSeq" id="WP_345329870.1">
    <property type="nucleotide sequence ID" value="NZ_BAABJI010000001.1"/>
</dbReference>
<dbReference type="InterPro" id="IPR046346">
    <property type="entry name" value="Aminoacid_DH-like_N_sf"/>
</dbReference>
<protein>
    <recommendedName>
        <fullName evidence="3">Glutamate dehydrogenase</fullName>
    </recommendedName>
</protein>
<evidence type="ECO:0000259" key="5">
    <source>
        <dbReference type="SMART" id="SM00839"/>
    </source>
</evidence>
<proteinExistence type="inferred from homology"/>
<dbReference type="InterPro" id="IPR014362">
    <property type="entry name" value="Glu_DH"/>
</dbReference>
<evidence type="ECO:0000256" key="1">
    <source>
        <dbReference type="ARBA" id="ARBA00006382"/>
    </source>
</evidence>
<evidence type="ECO:0000256" key="4">
    <source>
        <dbReference type="RuleBase" id="RU004417"/>
    </source>
</evidence>
<keyword evidence="7" id="KW-1185">Reference proteome</keyword>
<reference evidence="7" key="1">
    <citation type="journal article" date="2019" name="Int. J. Syst. Evol. Microbiol.">
        <title>The Global Catalogue of Microorganisms (GCM) 10K type strain sequencing project: providing services to taxonomists for standard genome sequencing and annotation.</title>
        <authorList>
            <consortium name="The Broad Institute Genomics Platform"/>
            <consortium name="The Broad Institute Genome Sequencing Center for Infectious Disease"/>
            <person name="Wu L."/>
            <person name="Ma J."/>
        </authorList>
    </citation>
    <scope>NUCLEOTIDE SEQUENCE [LARGE SCALE GENOMIC DNA]</scope>
    <source>
        <strain evidence="7">JCM 18283</strain>
    </source>
</reference>
<organism evidence="6 7">
    <name type="scientific">Mucilaginibacter defluvii</name>
    <dbReference type="NCBI Taxonomy" id="1196019"/>
    <lineage>
        <taxon>Bacteria</taxon>
        <taxon>Pseudomonadati</taxon>
        <taxon>Bacteroidota</taxon>
        <taxon>Sphingobacteriia</taxon>
        <taxon>Sphingobacteriales</taxon>
        <taxon>Sphingobacteriaceae</taxon>
        <taxon>Mucilaginibacter</taxon>
    </lineage>
</organism>
<dbReference type="EMBL" id="BAABJI010000001">
    <property type="protein sequence ID" value="GAA4909188.1"/>
    <property type="molecule type" value="Genomic_DNA"/>
</dbReference>
<dbReference type="Gene3D" id="3.40.50.720">
    <property type="entry name" value="NAD(P)-binding Rossmann-like Domain"/>
    <property type="match status" value="1"/>
</dbReference>
<dbReference type="InterPro" id="IPR006095">
    <property type="entry name" value="Glu/Leu/Phe/Val/Trp_DH"/>
</dbReference>
<dbReference type="InterPro" id="IPR033524">
    <property type="entry name" value="Glu/Leu/Phe/Val_DH_AS"/>
</dbReference>
<feature type="domain" description="Glutamate/phenylalanine/leucine/valine/L-tryptophan dehydrogenase C-terminal" evidence="5">
    <location>
        <begin position="192"/>
        <end position="473"/>
    </location>
</feature>
<dbReference type="Pfam" id="PF00208">
    <property type="entry name" value="ELFV_dehydrog"/>
    <property type="match status" value="1"/>
</dbReference>
<keyword evidence="2 3" id="KW-0560">Oxidoreductase</keyword>
<dbReference type="InterPro" id="IPR006097">
    <property type="entry name" value="Glu/Leu/Phe/Val/Trp_DH_dimer"/>
</dbReference>
<dbReference type="Gene3D" id="3.40.50.10860">
    <property type="entry name" value="Leucine Dehydrogenase, chain A, domain 1"/>
    <property type="match status" value="1"/>
</dbReference>
<dbReference type="PANTHER" id="PTHR11606:SF13">
    <property type="entry name" value="GLUTAMATE DEHYDROGENASE 1, MITOCHONDRIAL"/>
    <property type="match status" value="1"/>
</dbReference>